<accession>A0A0Q2LIM1</accession>
<dbReference type="InterPro" id="IPR003399">
    <property type="entry name" value="Mce/MlaD"/>
</dbReference>
<comment type="caution">
    <text evidence="4">The sequence shown here is derived from an EMBL/GenBank/DDBJ whole genome shotgun (WGS) entry which is preliminary data.</text>
</comment>
<dbReference type="PANTHER" id="PTHR33371">
    <property type="entry name" value="INTERMEMBRANE PHOSPHOLIPID TRANSPORT SYSTEM BINDING PROTEIN MLAD-RELATED"/>
    <property type="match status" value="1"/>
</dbReference>
<dbReference type="RefSeq" id="WP_055581489.1">
    <property type="nucleotide sequence ID" value="NZ_LKTM01000372.1"/>
</dbReference>
<dbReference type="InterPro" id="IPR052336">
    <property type="entry name" value="MlaD_Phospholipid_Transporter"/>
</dbReference>
<dbReference type="AlphaFoldDB" id="A0A0Q2LIM1"/>
<dbReference type="Pfam" id="PF11887">
    <property type="entry name" value="Mce4_CUP1"/>
    <property type="match status" value="1"/>
</dbReference>
<reference evidence="4 5" key="1">
    <citation type="submission" date="2015-10" db="EMBL/GenBank/DDBJ databases">
        <title>Mycobacterium gordonae draft genome assembly.</title>
        <authorList>
            <person name="Ustinova V."/>
            <person name="Smirnova T."/>
            <person name="Blagodatskikh K."/>
            <person name="Varlamov D."/>
            <person name="Larionova E."/>
            <person name="Chernousova L."/>
        </authorList>
    </citation>
    <scope>NUCLEOTIDE SEQUENCE [LARGE SCALE GENOMIC DNA]</scope>
    <source>
        <strain evidence="4 5">CTRI 14-8773</strain>
    </source>
</reference>
<dbReference type="Pfam" id="PF02470">
    <property type="entry name" value="MlaD"/>
    <property type="match status" value="1"/>
</dbReference>
<dbReference type="GO" id="GO:0051701">
    <property type="term" value="P:biological process involved in interaction with host"/>
    <property type="evidence" value="ECO:0007669"/>
    <property type="project" value="TreeGrafter"/>
</dbReference>
<protein>
    <submittedName>
        <fullName evidence="4">MCE-family protein MCE1A</fullName>
    </submittedName>
</protein>
<feature type="transmembrane region" description="Helical" evidence="1">
    <location>
        <begin position="12"/>
        <end position="34"/>
    </location>
</feature>
<dbReference type="InterPro" id="IPR024516">
    <property type="entry name" value="Mce_C"/>
</dbReference>
<sequence>MERRRSGARPPYRTIGLVALVALTLVLGALYWQFRGNFTPMTKLTMVAPRAGLVMDPGAKVTYNGVQIGRVAEISEITRDGVPAAQFVLDIFPRYIPQIPANVAAEIKATTVFGNKYVSLSSPKISAPQHITPAVVIDATRVTTEFNTLFQTLTAIAEKVDPVKLNLTLSAAGLALTGLGDKFGASLTNGNAILDDLNPRLPAARVDVQRLAALGDVYADAAPDLLAALDAATTTARTLSQQRTDLDAALLAAAGFAATATPVFERSGPYLARGAADLLPTAQLLDEYSPQIACTIRNYDEVAPRIRNALGFNGYALGATSSGAISGAPNPYIWPENLPRINTRGGPGGKPGCWQKITRDLWPAPYLVMDAGYDLAPYNHFELGSPMFLDYVWGRQIGDYTINP</sequence>
<dbReference type="OrthoDB" id="3460188at2"/>
<keyword evidence="1" id="KW-0812">Transmembrane</keyword>
<dbReference type="PANTHER" id="PTHR33371:SF19">
    <property type="entry name" value="MCE-FAMILY PROTEIN MCE4A"/>
    <property type="match status" value="1"/>
</dbReference>
<evidence type="ECO:0000256" key="1">
    <source>
        <dbReference type="SAM" id="Phobius"/>
    </source>
</evidence>
<gene>
    <name evidence="4" type="ORF">AO501_25520</name>
</gene>
<proteinExistence type="predicted"/>
<evidence type="ECO:0000313" key="4">
    <source>
        <dbReference type="EMBL" id="KQH75634.1"/>
    </source>
</evidence>
<dbReference type="STRING" id="1778.A9W97_31410"/>
<dbReference type="GO" id="GO:0005576">
    <property type="term" value="C:extracellular region"/>
    <property type="evidence" value="ECO:0007669"/>
    <property type="project" value="TreeGrafter"/>
</dbReference>
<dbReference type="InterPro" id="IPR005693">
    <property type="entry name" value="Mce"/>
</dbReference>
<feature type="domain" description="Mce/MlaD" evidence="2">
    <location>
        <begin position="43"/>
        <end position="122"/>
    </location>
</feature>
<dbReference type="NCBIfam" id="TIGR00996">
    <property type="entry name" value="Mtu_fam_mce"/>
    <property type="match status" value="1"/>
</dbReference>
<feature type="domain" description="Mammalian cell entry C-terminal" evidence="3">
    <location>
        <begin position="128"/>
        <end position="347"/>
    </location>
</feature>
<evidence type="ECO:0000259" key="3">
    <source>
        <dbReference type="Pfam" id="PF11887"/>
    </source>
</evidence>
<keyword evidence="1" id="KW-1133">Transmembrane helix</keyword>
<name>A0A0Q2LIM1_MYCGO</name>
<evidence type="ECO:0000259" key="2">
    <source>
        <dbReference type="Pfam" id="PF02470"/>
    </source>
</evidence>
<dbReference type="EMBL" id="LKTM01000372">
    <property type="protein sequence ID" value="KQH75634.1"/>
    <property type="molecule type" value="Genomic_DNA"/>
</dbReference>
<dbReference type="Proteomes" id="UP000051677">
    <property type="component" value="Unassembled WGS sequence"/>
</dbReference>
<organism evidence="4 5">
    <name type="scientific">Mycobacterium gordonae</name>
    <dbReference type="NCBI Taxonomy" id="1778"/>
    <lineage>
        <taxon>Bacteria</taxon>
        <taxon>Bacillati</taxon>
        <taxon>Actinomycetota</taxon>
        <taxon>Actinomycetes</taxon>
        <taxon>Mycobacteriales</taxon>
        <taxon>Mycobacteriaceae</taxon>
        <taxon>Mycobacterium</taxon>
    </lineage>
</organism>
<evidence type="ECO:0000313" key="5">
    <source>
        <dbReference type="Proteomes" id="UP000051677"/>
    </source>
</evidence>
<keyword evidence="1" id="KW-0472">Membrane</keyword>